<evidence type="ECO:0000256" key="1">
    <source>
        <dbReference type="ARBA" id="ARBA00004651"/>
    </source>
</evidence>
<evidence type="ECO:0000256" key="4">
    <source>
        <dbReference type="ARBA" id="ARBA00022692"/>
    </source>
</evidence>
<comment type="similarity">
    <text evidence="7">Belongs to the TRAP transporter small permease family.</text>
</comment>
<comment type="function">
    <text evidence="7">Part of the tripartite ATP-independent periplasmic (TRAP) transport system.</text>
</comment>
<evidence type="ECO:0000256" key="6">
    <source>
        <dbReference type="ARBA" id="ARBA00023136"/>
    </source>
</evidence>
<evidence type="ECO:0000256" key="3">
    <source>
        <dbReference type="ARBA" id="ARBA00022475"/>
    </source>
</evidence>
<feature type="transmembrane region" description="Helical" evidence="7">
    <location>
        <begin position="111"/>
        <end position="132"/>
    </location>
</feature>
<keyword evidence="5 7" id="KW-1133">Transmembrane helix</keyword>
<evidence type="ECO:0000256" key="2">
    <source>
        <dbReference type="ARBA" id="ARBA00022448"/>
    </source>
</evidence>
<dbReference type="AlphaFoldDB" id="A0A2T1KPG0"/>
<comment type="subunit">
    <text evidence="7">The complex comprises the extracytoplasmic solute receptor protein and the two transmembrane proteins.</text>
</comment>
<dbReference type="GO" id="GO:0022857">
    <property type="term" value="F:transmembrane transporter activity"/>
    <property type="evidence" value="ECO:0007669"/>
    <property type="project" value="UniProtKB-UniRule"/>
</dbReference>
<protein>
    <recommendedName>
        <fullName evidence="7">TRAP transporter small permease protein</fullName>
    </recommendedName>
</protein>
<keyword evidence="3" id="KW-1003">Cell membrane</keyword>
<evidence type="ECO:0000256" key="7">
    <source>
        <dbReference type="RuleBase" id="RU369079"/>
    </source>
</evidence>
<keyword evidence="2 7" id="KW-0813">Transport</keyword>
<feature type="transmembrane region" description="Helical" evidence="7">
    <location>
        <begin position="36"/>
        <end position="58"/>
    </location>
</feature>
<feature type="domain" description="Tripartite ATP-independent periplasmic transporters DctQ component" evidence="8">
    <location>
        <begin position="49"/>
        <end position="172"/>
    </location>
</feature>
<dbReference type="OrthoDB" id="6385730at2"/>
<sequence length="199" mass="21348">MANSLNFSAQSSKSASSAPMKVLLSSRGFLGGVEKVFLYAGVICVFALALLISSSVLLRTVFNSGIPDEVVIVGEFMIGALVLPLAFVAADRGFITVEIFTQKFGVKIQQALNVLASVFGVIAVAPITYAAYLSFIDVVDSGAYFFGLLELPKWPGRSLFFCGYILFFIRLIDLSIFDVLVVFGVVNAPEEGSEKEGGY</sequence>
<evidence type="ECO:0000259" key="8">
    <source>
        <dbReference type="Pfam" id="PF04290"/>
    </source>
</evidence>
<organism evidence="9 10">
    <name type="scientific">Marinobacter fuscus</name>
    <dbReference type="NCBI Taxonomy" id="2109942"/>
    <lineage>
        <taxon>Bacteria</taxon>
        <taxon>Pseudomonadati</taxon>
        <taxon>Pseudomonadota</taxon>
        <taxon>Gammaproteobacteria</taxon>
        <taxon>Pseudomonadales</taxon>
        <taxon>Marinobacteraceae</taxon>
        <taxon>Marinobacter</taxon>
    </lineage>
</organism>
<evidence type="ECO:0000313" key="9">
    <source>
        <dbReference type="EMBL" id="PSF11910.1"/>
    </source>
</evidence>
<keyword evidence="7" id="KW-0997">Cell inner membrane</keyword>
<dbReference type="Pfam" id="PF04290">
    <property type="entry name" value="DctQ"/>
    <property type="match status" value="1"/>
</dbReference>
<feature type="transmembrane region" description="Helical" evidence="7">
    <location>
        <begin position="158"/>
        <end position="186"/>
    </location>
</feature>
<dbReference type="GO" id="GO:0005886">
    <property type="term" value="C:plasma membrane"/>
    <property type="evidence" value="ECO:0007669"/>
    <property type="project" value="UniProtKB-SubCell"/>
</dbReference>
<keyword evidence="4 7" id="KW-0812">Transmembrane</keyword>
<comment type="subcellular location">
    <subcellularLocation>
        <location evidence="7">Cell inner membrane</location>
        <topology evidence="7">Multi-pass membrane protein</topology>
    </subcellularLocation>
    <subcellularLocation>
        <location evidence="1">Cell membrane</location>
        <topology evidence="1">Multi-pass membrane protein</topology>
    </subcellularLocation>
</comment>
<gene>
    <name evidence="9" type="ORF">C7H09_04955</name>
</gene>
<accession>A0A2T1KPG0</accession>
<dbReference type="EMBL" id="PXNP01000019">
    <property type="protein sequence ID" value="PSF11910.1"/>
    <property type="molecule type" value="Genomic_DNA"/>
</dbReference>
<dbReference type="RefSeq" id="WP_106761505.1">
    <property type="nucleotide sequence ID" value="NZ_PXNP01000019.1"/>
</dbReference>
<proteinExistence type="inferred from homology"/>
<keyword evidence="10" id="KW-1185">Reference proteome</keyword>
<feature type="transmembrane region" description="Helical" evidence="7">
    <location>
        <begin position="70"/>
        <end position="90"/>
    </location>
</feature>
<evidence type="ECO:0000256" key="5">
    <source>
        <dbReference type="ARBA" id="ARBA00022989"/>
    </source>
</evidence>
<reference evidence="9 10" key="1">
    <citation type="submission" date="2018-03" db="EMBL/GenBank/DDBJ databases">
        <title>Marinobacter brunus sp. nov., a marine bacterium of Gamma-proteobacteria isolated from the surface seawater of the South China Sea.</title>
        <authorList>
            <person name="Cheng H."/>
            <person name="Wu Y.-H."/>
            <person name="Xamxidin M."/>
            <person name="Xu X.-W."/>
        </authorList>
    </citation>
    <scope>NUCLEOTIDE SEQUENCE [LARGE SCALE GENOMIC DNA]</scope>
    <source>
        <strain evidence="9 10">NH169-3</strain>
    </source>
</reference>
<evidence type="ECO:0000313" key="10">
    <source>
        <dbReference type="Proteomes" id="UP000239866"/>
    </source>
</evidence>
<dbReference type="InterPro" id="IPR055348">
    <property type="entry name" value="DctQ"/>
</dbReference>
<dbReference type="Proteomes" id="UP000239866">
    <property type="component" value="Unassembled WGS sequence"/>
</dbReference>
<comment type="caution">
    <text evidence="9">The sequence shown here is derived from an EMBL/GenBank/DDBJ whole genome shotgun (WGS) entry which is preliminary data.</text>
</comment>
<name>A0A2T1KPG0_9GAMM</name>
<keyword evidence="6 7" id="KW-0472">Membrane</keyword>